<dbReference type="EMBL" id="KP696447">
    <property type="protein sequence ID" value="AKA61440.1"/>
    <property type="molecule type" value="Genomic_DNA"/>
</dbReference>
<keyword evidence="1" id="KW-1133">Transmembrane helix</keyword>
<keyword evidence="1" id="KW-0812">Transmembrane</keyword>
<gene>
    <name evidence="2" type="ORF">CPT_Stahl12</name>
</gene>
<protein>
    <submittedName>
        <fullName evidence="2">Uncharacterized protein</fullName>
    </submittedName>
</protein>
<keyword evidence="3" id="KW-1185">Reference proteome</keyword>
<reference evidence="2 3" key="1">
    <citation type="journal article" date="2015" name="Genome Announc.">
        <title>Complete Genome Sequence of Bacillus megaterium Siphophage Stahl.</title>
        <authorList>
            <person name="Brizendine A.M."/>
            <person name="Rousseau S."/>
            <person name="Hernandez A.C."/>
            <person name="Kuty Everett G.F."/>
        </authorList>
    </citation>
    <scope>NUCLEOTIDE SEQUENCE [LARGE SCALE GENOMIC DNA]</scope>
</reference>
<proteinExistence type="predicted"/>
<sequence>MKFLYYLLGAAALVVGSMCFTDAYRYILTDKYDAATAAIFGGLFNLLAFVGCMIFAYECDRRKDVD</sequence>
<accession>A0A0E3JQ46</accession>
<dbReference type="OrthoDB" id="26376at10239"/>
<reference evidence="3" key="2">
    <citation type="submission" date="2015-01" db="EMBL/GenBank/DDBJ databases">
        <title>Complete Genome of Bacillus megaterium Siphophage Stahl.</title>
        <authorList>
            <person name="Brizendine A.M."/>
            <person name="Rousseau S."/>
            <person name="Hernandez A.C."/>
            <person name="Everett G.F.K."/>
        </authorList>
    </citation>
    <scope>NUCLEOTIDE SEQUENCE [LARGE SCALE GENOMIC DNA]</scope>
</reference>
<keyword evidence="1" id="KW-0472">Membrane</keyword>
<evidence type="ECO:0000256" key="1">
    <source>
        <dbReference type="SAM" id="Phobius"/>
    </source>
</evidence>
<organism evidence="2 3">
    <name type="scientific">Bacillus phage Stahl</name>
    <dbReference type="NCBI Taxonomy" id="1610832"/>
    <lineage>
        <taxon>Viruses</taxon>
        <taxon>Duplodnaviria</taxon>
        <taxon>Heunggongvirae</taxon>
        <taxon>Uroviricota</taxon>
        <taxon>Caudoviricetes</taxon>
        <taxon>Slashvirus</taxon>
        <taxon>Slashvirus stahl</taxon>
    </lineage>
</organism>
<evidence type="ECO:0000313" key="2">
    <source>
        <dbReference type="EMBL" id="AKA61440.1"/>
    </source>
</evidence>
<evidence type="ECO:0000313" key="3">
    <source>
        <dbReference type="Proteomes" id="UP000033015"/>
    </source>
</evidence>
<dbReference type="Proteomes" id="UP000033015">
    <property type="component" value="Segment"/>
</dbReference>
<dbReference type="GeneID" id="26647815"/>
<feature type="transmembrane region" description="Helical" evidence="1">
    <location>
        <begin position="35"/>
        <end position="57"/>
    </location>
</feature>
<name>A0A0E3JQ46_9CAUD</name>
<dbReference type="KEGG" id="vg:26647815"/>
<dbReference type="RefSeq" id="YP_009203616.1">
    <property type="nucleotide sequence ID" value="NC_028856.1"/>
</dbReference>